<protein>
    <submittedName>
        <fullName evidence="16">TonB-dependent receptor protein</fullName>
    </submittedName>
</protein>
<proteinExistence type="inferred from homology"/>
<keyword evidence="7 12" id="KW-0798">TonB box</keyword>
<dbReference type="Proteomes" id="UP000183794">
    <property type="component" value="Unassembled WGS sequence"/>
</dbReference>
<feature type="signal peptide" evidence="13">
    <location>
        <begin position="1"/>
        <end position="21"/>
    </location>
</feature>
<reference evidence="16 17" key="1">
    <citation type="submission" date="2016-11" db="EMBL/GenBank/DDBJ databases">
        <authorList>
            <person name="Jaros S."/>
            <person name="Januszkiewicz K."/>
            <person name="Wedrychowicz H."/>
        </authorList>
    </citation>
    <scope>NUCLEOTIDE SEQUENCE [LARGE SCALE GENOMIC DNA]</scope>
    <source>
        <strain evidence="16">NVI 5450</strain>
    </source>
</reference>
<keyword evidence="8 11" id="KW-0472">Membrane</keyword>
<dbReference type="Pfam" id="PF00593">
    <property type="entry name" value="TonB_dep_Rec_b-barrel"/>
    <property type="match status" value="1"/>
</dbReference>
<evidence type="ECO:0000256" key="9">
    <source>
        <dbReference type="ARBA" id="ARBA00023170"/>
    </source>
</evidence>
<dbReference type="InterPro" id="IPR037066">
    <property type="entry name" value="Plug_dom_sf"/>
</dbReference>
<comment type="similarity">
    <text evidence="2">Belongs to the TonB-dependent receptor family. Hemoglobin/haptoglobin binding protein subfamily.</text>
</comment>
<evidence type="ECO:0000256" key="3">
    <source>
        <dbReference type="ARBA" id="ARBA00022448"/>
    </source>
</evidence>
<keyword evidence="10 11" id="KW-0998">Cell outer membrane</keyword>
<dbReference type="AlphaFoldDB" id="A0A1L0API8"/>
<dbReference type="Gene3D" id="2.40.170.20">
    <property type="entry name" value="TonB-dependent receptor, beta-barrel domain"/>
    <property type="match status" value="1"/>
</dbReference>
<comment type="subcellular location">
    <subcellularLocation>
        <location evidence="1 11">Cell outer membrane</location>
        <topology evidence="1 11">Multi-pass membrane protein</topology>
    </subcellularLocation>
</comment>
<organism evidence="16 17">
    <name type="scientific">Moritella viscosa</name>
    <dbReference type="NCBI Taxonomy" id="80854"/>
    <lineage>
        <taxon>Bacteria</taxon>
        <taxon>Pseudomonadati</taxon>
        <taxon>Pseudomonadota</taxon>
        <taxon>Gammaproteobacteria</taxon>
        <taxon>Alteromonadales</taxon>
        <taxon>Moritellaceae</taxon>
        <taxon>Moritella</taxon>
    </lineage>
</organism>
<dbReference type="GO" id="GO:0009279">
    <property type="term" value="C:cell outer membrane"/>
    <property type="evidence" value="ECO:0007669"/>
    <property type="project" value="UniProtKB-SubCell"/>
</dbReference>
<evidence type="ECO:0000256" key="12">
    <source>
        <dbReference type="RuleBase" id="RU003357"/>
    </source>
</evidence>
<evidence type="ECO:0000259" key="15">
    <source>
        <dbReference type="Pfam" id="PF07715"/>
    </source>
</evidence>
<feature type="domain" description="TonB-dependent receptor-like beta-barrel" evidence="14">
    <location>
        <begin position="208"/>
        <end position="660"/>
    </location>
</feature>
<evidence type="ECO:0000256" key="1">
    <source>
        <dbReference type="ARBA" id="ARBA00004571"/>
    </source>
</evidence>
<dbReference type="EMBL" id="FPLD01000014">
    <property type="protein sequence ID" value="SGY85244.1"/>
    <property type="molecule type" value="Genomic_DNA"/>
</dbReference>
<evidence type="ECO:0000256" key="10">
    <source>
        <dbReference type="ARBA" id="ARBA00023237"/>
    </source>
</evidence>
<evidence type="ECO:0000256" key="13">
    <source>
        <dbReference type="SAM" id="SignalP"/>
    </source>
</evidence>
<dbReference type="Gene3D" id="2.170.130.10">
    <property type="entry name" value="TonB-dependent receptor, plug domain"/>
    <property type="match status" value="1"/>
</dbReference>
<dbReference type="Pfam" id="PF07715">
    <property type="entry name" value="Plug"/>
    <property type="match status" value="1"/>
</dbReference>
<dbReference type="OrthoDB" id="127311at2"/>
<dbReference type="InterPro" id="IPR036942">
    <property type="entry name" value="Beta-barrel_TonB_sf"/>
</dbReference>
<evidence type="ECO:0000256" key="2">
    <source>
        <dbReference type="ARBA" id="ARBA00008143"/>
    </source>
</evidence>
<evidence type="ECO:0000256" key="11">
    <source>
        <dbReference type="PROSITE-ProRule" id="PRU01360"/>
    </source>
</evidence>
<keyword evidence="6 13" id="KW-0732">Signal</keyword>
<evidence type="ECO:0000259" key="14">
    <source>
        <dbReference type="Pfam" id="PF00593"/>
    </source>
</evidence>
<dbReference type="RefSeq" id="WP_075517935.1">
    <property type="nucleotide sequence ID" value="NZ_FPLD01000014.1"/>
</dbReference>
<evidence type="ECO:0000313" key="17">
    <source>
        <dbReference type="Proteomes" id="UP000183794"/>
    </source>
</evidence>
<evidence type="ECO:0000256" key="4">
    <source>
        <dbReference type="ARBA" id="ARBA00022452"/>
    </source>
</evidence>
<feature type="chain" id="PRO_5012860181" evidence="13">
    <location>
        <begin position="22"/>
        <end position="698"/>
    </location>
</feature>
<dbReference type="InterPro" id="IPR039426">
    <property type="entry name" value="TonB-dep_rcpt-like"/>
</dbReference>
<keyword evidence="5 11" id="KW-0812">Transmembrane</keyword>
<evidence type="ECO:0000256" key="5">
    <source>
        <dbReference type="ARBA" id="ARBA00022692"/>
    </source>
</evidence>
<dbReference type="PANTHER" id="PTHR30069:SF29">
    <property type="entry name" value="HEMOGLOBIN AND HEMOGLOBIN-HAPTOGLOBIN-BINDING PROTEIN 1-RELATED"/>
    <property type="match status" value="1"/>
</dbReference>
<dbReference type="InterPro" id="IPR012910">
    <property type="entry name" value="Plug_dom"/>
</dbReference>
<keyword evidence="9 16" id="KW-0675">Receptor</keyword>
<dbReference type="GO" id="GO:0044718">
    <property type="term" value="P:siderophore transmembrane transport"/>
    <property type="evidence" value="ECO:0007669"/>
    <property type="project" value="TreeGrafter"/>
</dbReference>
<name>A0A1L0API8_9GAMM</name>
<sequence>MKRINMITVAYIATVSSMSWAQPQQETMLIIGQQQEDIELQLLEEELEQVAGGTNLIETSSLGGSQSSLAKVLNQQIGIVVQEYFGGNDQPRINIRGSGIQDNPVNRGIQLLNDGLTLNQADGSFIIGLVDPEQADLISVYRGANGMRYGATTLGGAINFHNKTGKNAINQVQLELGSYGLYKATGMLAQQIGNWDYFLSSSHSQQEGYRNNSEALRQNIALNIGYTGIDWDNRTYLSFTKNNFNIPFLLTKERAKLSSDQVMGEGNEPMDKLLNIPIRKPFRYTKQLRIANKTEWLSKITTQKLGFYFESLEDQFRDPLTQANTSYGNMGIDYSAEWDIFTDEYYQRNYLFFMSANTGNMLREINSVHPVTSKLMSAFAQMDLQASNAVLGGQIRYELLRDLQVLASLQLVYNERKITDKMNPGVLDSLFTYQILNPKLGFIYQLAEQTRLYANLSGSSESPNFWQLATVSANPTDPLNNHVYINALEAQTALTGEIGAEIKSNHLNISASWYYSAVENELISVVGDFAVNGKTINYQGNTIHHGLEVAIKHQSTDWIMKEDQLSAQLLYNWSNFYFKDGPYHHNQIAGVPVHLIQGQVDYKLSSGWRIIPNFTWQPTSTYTDHLNSNKNTQDPYFLLGVKLGYEIQKGPKIFFEVNNLTNTNYQSAYVIRGQGAPELPTFIPGPGINAIIGVTYTW</sequence>
<dbReference type="InterPro" id="IPR000531">
    <property type="entry name" value="Beta-barrel_TonB"/>
</dbReference>
<keyword evidence="3 11" id="KW-0813">Transport</keyword>
<accession>A0A1L0API8</accession>
<dbReference type="SUPFAM" id="SSF56935">
    <property type="entry name" value="Porins"/>
    <property type="match status" value="1"/>
</dbReference>
<dbReference type="PROSITE" id="PS52016">
    <property type="entry name" value="TONB_DEPENDENT_REC_3"/>
    <property type="match status" value="1"/>
</dbReference>
<evidence type="ECO:0000256" key="8">
    <source>
        <dbReference type="ARBA" id="ARBA00023136"/>
    </source>
</evidence>
<keyword evidence="4 11" id="KW-1134">Transmembrane beta strand</keyword>
<evidence type="ECO:0000313" key="16">
    <source>
        <dbReference type="EMBL" id="SGY85244.1"/>
    </source>
</evidence>
<dbReference type="PANTHER" id="PTHR30069">
    <property type="entry name" value="TONB-DEPENDENT OUTER MEMBRANE RECEPTOR"/>
    <property type="match status" value="1"/>
</dbReference>
<evidence type="ECO:0000256" key="7">
    <source>
        <dbReference type="ARBA" id="ARBA00023077"/>
    </source>
</evidence>
<dbReference type="GO" id="GO:0015344">
    <property type="term" value="F:siderophore uptake transmembrane transporter activity"/>
    <property type="evidence" value="ECO:0007669"/>
    <property type="project" value="TreeGrafter"/>
</dbReference>
<feature type="domain" description="TonB-dependent receptor plug" evidence="15">
    <location>
        <begin position="66"/>
        <end position="157"/>
    </location>
</feature>
<evidence type="ECO:0000256" key="6">
    <source>
        <dbReference type="ARBA" id="ARBA00022729"/>
    </source>
</evidence>
<gene>
    <name evidence="16" type="ORF">NVI5450_0495</name>
</gene>